<dbReference type="InterPro" id="IPR006127">
    <property type="entry name" value="ZnuA-like"/>
</dbReference>
<comment type="subcellular location">
    <subcellularLocation>
        <location evidence="1">Cell envelope</location>
    </subcellularLocation>
</comment>
<keyword evidence="7" id="KW-1185">Reference proteome</keyword>
<dbReference type="PANTHER" id="PTHR42953:SF1">
    <property type="entry name" value="METAL-BINDING PROTEIN HI_0362-RELATED"/>
    <property type="match status" value="1"/>
</dbReference>
<dbReference type="Pfam" id="PF01297">
    <property type="entry name" value="ZnuA"/>
    <property type="match status" value="1"/>
</dbReference>
<organism evidence="6 7">
    <name type="scientific">Natranaerovirga hydrolytica</name>
    <dbReference type="NCBI Taxonomy" id="680378"/>
    <lineage>
        <taxon>Bacteria</taxon>
        <taxon>Bacillati</taxon>
        <taxon>Bacillota</taxon>
        <taxon>Clostridia</taxon>
        <taxon>Lachnospirales</taxon>
        <taxon>Natranaerovirgaceae</taxon>
        <taxon>Natranaerovirga</taxon>
    </lineage>
</organism>
<evidence type="ECO:0000256" key="2">
    <source>
        <dbReference type="ARBA" id="ARBA00022448"/>
    </source>
</evidence>
<dbReference type="Gene3D" id="3.40.50.1980">
    <property type="entry name" value="Nitrogenase molybdenum iron protein domain"/>
    <property type="match status" value="2"/>
</dbReference>
<dbReference type="SUPFAM" id="SSF53807">
    <property type="entry name" value="Helical backbone' metal receptor"/>
    <property type="match status" value="1"/>
</dbReference>
<dbReference type="PANTHER" id="PTHR42953">
    <property type="entry name" value="HIGH-AFFINITY ZINC UPTAKE SYSTEM PROTEIN ZNUA-RELATED"/>
    <property type="match status" value="1"/>
</dbReference>
<dbReference type="Proteomes" id="UP000294545">
    <property type="component" value="Unassembled WGS sequence"/>
</dbReference>
<dbReference type="GO" id="GO:0030313">
    <property type="term" value="C:cell envelope"/>
    <property type="evidence" value="ECO:0007669"/>
    <property type="project" value="UniProtKB-SubCell"/>
</dbReference>
<name>A0A4R1N6G6_9FIRM</name>
<keyword evidence="2 5" id="KW-0813">Transport</keyword>
<accession>A0A4R1N6G6</accession>
<keyword evidence="4" id="KW-0732">Signal</keyword>
<comment type="similarity">
    <text evidence="5">Belongs to the bacterial solute-binding protein 9 family.</text>
</comment>
<dbReference type="GO" id="GO:0007155">
    <property type="term" value="P:cell adhesion"/>
    <property type="evidence" value="ECO:0007669"/>
    <property type="project" value="InterPro"/>
</dbReference>
<dbReference type="InterPro" id="IPR006128">
    <property type="entry name" value="Lipoprotein_PsaA-like"/>
</dbReference>
<comment type="caution">
    <text evidence="6">The sequence shown here is derived from an EMBL/GenBank/DDBJ whole genome shotgun (WGS) entry which is preliminary data.</text>
</comment>
<sequence length="309" mass="33640">MKKFFSLLTIIILITMIFAGCSSEINGESDALKVVTTTTMITDLVKIIGGDFVEVEGLMGSGIDPHLYKASASDVTKLQNAQLIIYNGFHLEGKIGDLLEEVELNGVSTFAVAESVDPSKLLLCDEIEGNHDPHIWFDVAMWIDAANEVTEVLSNQVPEHKEDFESNAKEYIQALNELNDHIIAQVNTISEESRILITAHDAFNYFGEAYGFEVLGLQGISTTSEAGTADITALADYIVQKEIPAIFIETSVPPKGVEALREAVRAQGFEVEIGGELFSDALGDKGTDTESYIGTVRHNIDTIVSALHQ</sequence>
<dbReference type="AlphaFoldDB" id="A0A4R1N6G6"/>
<dbReference type="RefSeq" id="WP_243116982.1">
    <property type="nucleotide sequence ID" value="NZ_SMGQ01000011.1"/>
</dbReference>
<dbReference type="PRINTS" id="PR00690">
    <property type="entry name" value="ADHESNFAMILY"/>
</dbReference>
<dbReference type="PRINTS" id="PR00691">
    <property type="entry name" value="ADHESINB"/>
</dbReference>
<evidence type="ECO:0000256" key="5">
    <source>
        <dbReference type="RuleBase" id="RU003512"/>
    </source>
</evidence>
<reference evidence="6 7" key="1">
    <citation type="submission" date="2019-03" db="EMBL/GenBank/DDBJ databases">
        <title>Genomic Encyclopedia of Type Strains, Phase IV (KMG-IV): sequencing the most valuable type-strain genomes for metagenomic binning, comparative biology and taxonomic classification.</title>
        <authorList>
            <person name="Goeker M."/>
        </authorList>
    </citation>
    <scope>NUCLEOTIDE SEQUENCE [LARGE SCALE GENOMIC DNA]</scope>
    <source>
        <strain evidence="6 7">DSM 24176</strain>
    </source>
</reference>
<dbReference type="GO" id="GO:0046872">
    <property type="term" value="F:metal ion binding"/>
    <property type="evidence" value="ECO:0007669"/>
    <property type="project" value="UniProtKB-KW"/>
</dbReference>
<dbReference type="InterPro" id="IPR006129">
    <property type="entry name" value="AdhesinB"/>
</dbReference>
<keyword evidence="3" id="KW-0479">Metal-binding</keyword>
<protein>
    <submittedName>
        <fullName evidence="6">Manganese/zinc/iron transport system substrate-binding protein</fullName>
    </submittedName>
</protein>
<gene>
    <name evidence="6" type="ORF">EDC19_1051</name>
</gene>
<dbReference type="EMBL" id="SMGQ01000011">
    <property type="protein sequence ID" value="TCK98619.1"/>
    <property type="molecule type" value="Genomic_DNA"/>
</dbReference>
<dbReference type="InterPro" id="IPR050492">
    <property type="entry name" value="Bact_metal-bind_prot9"/>
</dbReference>
<dbReference type="PROSITE" id="PS51257">
    <property type="entry name" value="PROKAR_LIPOPROTEIN"/>
    <property type="match status" value="1"/>
</dbReference>
<evidence type="ECO:0000313" key="7">
    <source>
        <dbReference type="Proteomes" id="UP000294545"/>
    </source>
</evidence>
<evidence type="ECO:0000256" key="1">
    <source>
        <dbReference type="ARBA" id="ARBA00004196"/>
    </source>
</evidence>
<evidence type="ECO:0000313" key="6">
    <source>
        <dbReference type="EMBL" id="TCK98619.1"/>
    </source>
</evidence>
<evidence type="ECO:0000256" key="3">
    <source>
        <dbReference type="ARBA" id="ARBA00022723"/>
    </source>
</evidence>
<proteinExistence type="inferred from homology"/>
<evidence type="ECO:0000256" key="4">
    <source>
        <dbReference type="ARBA" id="ARBA00022729"/>
    </source>
</evidence>
<dbReference type="GO" id="GO:0030001">
    <property type="term" value="P:metal ion transport"/>
    <property type="evidence" value="ECO:0007669"/>
    <property type="project" value="InterPro"/>
</dbReference>